<name>A0A1H4F3A6_9BACT</name>
<dbReference type="STRING" id="408074.SAMN05660909_04106"/>
<dbReference type="InterPro" id="IPR002669">
    <property type="entry name" value="UreD"/>
</dbReference>
<comment type="subunit">
    <text evidence="3">UreD, UreF and UreG form a complex that acts as a GTP-hydrolysis-dependent molecular chaperone, activating the urease apoprotein by helping to assemble the nickel containing metallocenter of UreC. The UreE protein probably delivers the nickel.</text>
</comment>
<keyword evidence="3" id="KW-0996">Nickel insertion</keyword>
<sequence>MISELKILTGVRSDNTYLKSAYCTRPFKVANVREERTDPVLRLMMMSSSPGMLDGDHYRLDIQVTAGASLQLKTQAYQRLFSMQNGARQEMKVDMAAGSSFTFLPHPLVPHHDAIYNGHTQLYLAENCRLIWGEIVTCGRKLNGEIFRFKKLRNLTEVYLHSKLVLRDHLLMEPENMNLATLGWMEDYTHQASLICFDTRPARQWAKVTEGIAAYLDQQEGVLGGVTVVHENGIMVRLLGHKGEQLFNCQHDLANIFNDLNT</sequence>
<comment type="subcellular location">
    <subcellularLocation>
        <location evidence="3">Cytoplasm</location>
    </subcellularLocation>
</comment>
<keyword evidence="5" id="KW-1185">Reference proteome</keyword>
<evidence type="ECO:0000256" key="3">
    <source>
        <dbReference type="HAMAP-Rule" id="MF_01384"/>
    </source>
</evidence>
<evidence type="ECO:0000313" key="4">
    <source>
        <dbReference type="EMBL" id="SEA91417.1"/>
    </source>
</evidence>
<dbReference type="Pfam" id="PF01774">
    <property type="entry name" value="UreD"/>
    <property type="match status" value="1"/>
</dbReference>
<dbReference type="PANTHER" id="PTHR33643">
    <property type="entry name" value="UREASE ACCESSORY PROTEIN D"/>
    <property type="match status" value="1"/>
</dbReference>
<dbReference type="AlphaFoldDB" id="A0A1H4F3A6"/>
<dbReference type="Proteomes" id="UP000199656">
    <property type="component" value="Unassembled WGS sequence"/>
</dbReference>
<comment type="function">
    <text evidence="3">Required for maturation of urease via the functional incorporation of the urease nickel metallocenter.</text>
</comment>
<dbReference type="GO" id="GO:0016151">
    <property type="term" value="F:nickel cation binding"/>
    <property type="evidence" value="ECO:0007669"/>
    <property type="project" value="UniProtKB-UniRule"/>
</dbReference>
<evidence type="ECO:0000313" key="5">
    <source>
        <dbReference type="Proteomes" id="UP000199656"/>
    </source>
</evidence>
<organism evidence="4 5">
    <name type="scientific">Chitinophaga terrae</name>
    <name type="common">ex Kim and Jung 2007</name>
    <dbReference type="NCBI Taxonomy" id="408074"/>
    <lineage>
        <taxon>Bacteria</taxon>
        <taxon>Pseudomonadati</taxon>
        <taxon>Bacteroidota</taxon>
        <taxon>Chitinophagia</taxon>
        <taxon>Chitinophagales</taxon>
        <taxon>Chitinophagaceae</taxon>
        <taxon>Chitinophaga</taxon>
    </lineage>
</organism>
<evidence type="ECO:0000256" key="1">
    <source>
        <dbReference type="ARBA" id="ARBA00007177"/>
    </source>
</evidence>
<keyword evidence="2 3" id="KW-0143">Chaperone</keyword>
<proteinExistence type="inferred from homology"/>
<evidence type="ECO:0000256" key="2">
    <source>
        <dbReference type="ARBA" id="ARBA00023186"/>
    </source>
</evidence>
<dbReference type="RefSeq" id="WP_168927926.1">
    <property type="nucleotide sequence ID" value="NZ_BKAT01000036.1"/>
</dbReference>
<protein>
    <recommendedName>
        <fullName evidence="3">Urease accessory protein UreD</fullName>
    </recommendedName>
</protein>
<reference evidence="5" key="1">
    <citation type="submission" date="2016-10" db="EMBL/GenBank/DDBJ databases">
        <authorList>
            <person name="Varghese N."/>
            <person name="Submissions S."/>
        </authorList>
    </citation>
    <scope>NUCLEOTIDE SEQUENCE [LARGE SCALE GENOMIC DNA]</scope>
    <source>
        <strain evidence="5">DSM 23920</strain>
    </source>
</reference>
<dbReference type="GO" id="GO:0005737">
    <property type="term" value="C:cytoplasm"/>
    <property type="evidence" value="ECO:0007669"/>
    <property type="project" value="UniProtKB-SubCell"/>
</dbReference>
<accession>A0A1H4F3A6</accession>
<dbReference type="HAMAP" id="MF_01384">
    <property type="entry name" value="UreD"/>
    <property type="match status" value="1"/>
</dbReference>
<dbReference type="EMBL" id="FNRL01000022">
    <property type="protein sequence ID" value="SEA91417.1"/>
    <property type="molecule type" value="Genomic_DNA"/>
</dbReference>
<comment type="similarity">
    <text evidence="1 3">Belongs to the UreD family.</text>
</comment>
<dbReference type="PANTHER" id="PTHR33643:SF1">
    <property type="entry name" value="UREASE ACCESSORY PROTEIN D"/>
    <property type="match status" value="1"/>
</dbReference>
<keyword evidence="3" id="KW-0963">Cytoplasm</keyword>
<gene>
    <name evidence="3" type="primary">ureD</name>
    <name evidence="4" type="ORF">SAMN05660909_04106</name>
</gene>